<dbReference type="EMBL" id="JAVYJV010000016">
    <property type="protein sequence ID" value="KAK4350149.1"/>
    <property type="molecule type" value="Genomic_DNA"/>
</dbReference>
<dbReference type="GO" id="GO:0030154">
    <property type="term" value="P:cell differentiation"/>
    <property type="evidence" value="ECO:0007669"/>
    <property type="project" value="UniProtKB-KW"/>
</dbReference>
<gene>
    <name evidence="6" type="ORF">RND71_029462</name>
</gene>
<evidence type="ECO:0000256" key="1">
    <source>
        <dbReference type="ARBA" id="ARBA00008956"/>
    </source>
</evidence>
<accession>A0AAE1RF58</accession>
<name>A0AAE1RF58_9SOLA</name>
<evidence type="ECO:0000256" key="4">
    <source>
        <dbReference type="ARBA" id="ARBA00023089"/>
    </source>
</evidence>
<dbReference type="Proteomes" id="UP001291623">
    <property type="component" value="Unassembled WGS sequence"/>
</dbReference>
<keyword evidence="2 5" id="KW-0217">Developmental protein</keyword>
<dbReference type="GO" id="GO:0009908">
    <property type="term" value="P:flower development"/>
    <property type="evidence" value="ECO:0007669"/>
    <property type="project" value="UniProtKB-KW"/>
</dbReference>
<dbReference type="PANTHER" id="PTHR31791:SF79">
    <property type="entry name" value="FRIGIDA-LIKE PROTEIN"/>
    <property type="match status" value="1"/>
</dbReference>
<comment type="caution">
    <text evidence="6">The sequence shown here is derived from an EMBL/GenBank/DDBJ whole genome shotgun (WGS) entry which is preliminary data.</text>
</comment>
<evidence type="ECO:0000313" key="6">
    <source>
        <dbReference type="EMBL" id="KAK4350149.1"/>
    </source>
</evidence>
<evidence type="ECO:0000256" key="2">
    <source>
        <dbReference type="ARBA" id="ARBA00022473"/>
    </source>
</evidence>
<proteinExistence type="inferred from homology"/>
<dbReference type="Pfam" id="PF07899">
    <property type="entry name" value="Frigida"/>
    <property type="match status" value="1"/>
</dbReference>
<keyword evidence="7" id="KW-1185">Reference proteome</keyword>
<keyword evidence="4 5" id="KW-0287">Flowering</keyword>
<sequence>MLMGCFGIPGGFRNLLANPFKKNMSGSLTRSNVFMAKIPEIIEGMVMEIDAVDNAYTFGIEGRFNPQRLVTSFLRESEKPLKKMKGNSQGSLAAVNEAKKKHLSALRSVIKCLRRHSIDLSELLPGWQINEKIMSLEKKPQQVRRRWHKREKLLKLRHLEGSATKKRRTHICQIHGYNRK</sequence>
<organism evidence="6 7">
    <name type="scientific">Anisodus tanguticus</name>
    <dbReference type="NCBI Taxonomy" id="243964"/>
    <lineage>
        <taxon>Eukaryota</taxon>
        <taxon>Viridiplantae</taxon>
        <taxon>Streptophyta</taxon>
        <taxon>Embryophyta</taxon>
        <taxon>Tracheophyta</taxon>
        <taxon>Spermatophyta</taxon>
        <taxon>Magnoliopsida</taxon>
        <taxon>eudicotyledons</taxon>
        <taxon>Gunneridae</taxon>
        <taxon>Pentapetalae</taxon>
        <taxon>asterids</taxon>
        <taxon>lamiids</taxon>
        <taxon>Solanales</taxon>
        <taxon>Solanaceae</taxon>
        <taxon>Solanoideae</taxon>
        <taxon>Hyoscyameae</taxon>
        <taxon>Anisodus</taxon>
    </lineage>
</organism>
<comment type="similarity">
    <text evidence="1 5">Belongs to the Frigida family.</text>
</comment>
<evidence type="ECO:0000256" key="5">
    <source>
        <dbReference type="RuleBase" id="RU364012"/>
    </source>
</evidence>
<reference evidence="6" key="1">
    <citation type="submission" date="2023-12" db="EMBL/GenBank/DDBJ databases">
        <title>Genome assembly of Anisodus tanguticus.</title>
        <authorList>
            <person name="Wang Y.-J."/>
        </authorList>
    </citation>
    <scope>NUCLEOTIDE SEQUENCE</scope>
    <source>
        <strain evidence="6">KB-2021</strain>
        <tissue evidence="6">Leaf</tissue>
    </source>
</reference>
<evidence type="ECO:0000313" key="7">
    <source>
        <dbReference type="Proteomes" id="UP001291623"/>
    </source>
</evidence>
<evidence type="ECO:0000256" key="3">
    <source>
        <dbReference type="ARBA" id="ARBA00022782"/>
    </source>
</evidence>
<dbReference type="PANTHER" id="PTHR31791">
    <property type="entry name" value="FRIGIDA-LIKE PROTEIN 3-RELATED"/>
    <property type="match status" value="1"/>
</dbReference>
<keyword evidence="3 5" id="KW-0221">Differentiation</keyword>
<dbReference type="AlphaFoldDB" id="A0AAE1RF58"/>
<protein>
    <recommendedName>
        <fullName evidence="5">FRIGIDA-like protein</fullName>
    </recommendedName>
</protein>
<dbReference type="InterPro" id="IPR012474">
    <property type="entry name" value="Frigida"/>
</dbReference>